<dbReference type="AlphaFoldDB" id="A0A8R7Q9V3"/>
<reference evidence="2" key="2">
    <citation type="submission" date="2018-03" db="EMBL/GenBank/DDBJ databases">
        <title>The Triticum urartu genome reveals the dynamic nature of wheat genome evolution.</title>
        <authorList>
            <person name="Ling H."/>
            <person name="Ma B."/>
            <person name="Shi X."/>
            <person name="Liu H."/>
            <person name="Dong L."/>
            <person name="Sun H."/>
            <person name="Cao Y."/>
            <person name="Gao Q."/>
            <person name="Zheng S."/>
            <person name="Li Y."/>
            <person name="Yu Y."/>
            <person name="Du H."/>
            <person name="Qi M."/>
            <person name="Li Y."/>
            <person name="Yu H."/>
            <person name="Cui Y."/>
            <person name="Wang N."/>
            <person name="Chen C."/>
            <person name="Wu H."/>
            <person name="Zhao Y."/>
            <person name="Zhang J."/>
            <person name="Li Y."/>
            <person name="Zhou W."/>
            <person name="Zhang B."/>
            <person name="Hu W."/>
            <person name="Eijk M."/>
            <person name="Tang J."/>
            <person name="Witsenboer H."/>
            <person name="Zhao S."/>
            <person name="Li Z."/>
            <person name="Zhang A."/>
            <person name="Wang D."/>
            <person name="Liang C."/>
        </authorList>
    </citation>
    <scope>NUCLEOTIDE SEQUENCE [LARGE SCALE GENOMIC DNA]</scope>
    <source>
        <strain evidence="2">cv. G1812</strain>
    </source>
</reference>
<name>A0A8R7Q9V3_TRIUA</name>
<feature type="domain" description="GAG-pre-integrase" evidence="1">
    <location>
        <begin position="29"/>
        <end position="104"/>
    </location>
</feature>
<dbReference type="Gramene" id="TuG1812G0400003616.01.T01">
    <property type="protein sequence ID" value="TuG1812G0400003616.01.T01"/>
    <property type="gene ID" value="TuG1812G0400003616.01"/>
</dbReference>
<dbReference type="Pfam" id="PF13976">
    <property type="entry name" value="gag_pre-integrs"/>
    <property type="match status" value="1"/>
</dbReference>
<proteinExistence type="predicted"/>
<sequence>MMPLFRLLMDRQSKRVIRTGHRHRGSTSLYILDTLHLPSASTTSAFRMAASTSRSTSSFSFAQWHHRLGHLCGSRLSTLVRQGVLGHVSIDAGFHCKGCKLGKQIHLPYSSNTTHSSHPFDLVHSNVWGHSPLCFERWPQTLSHIC</sequence>
<protein>
    <recommendedName>
        <fullName evidence="1">GAG-pre-integrase domain-containing protein</fullName>
    </recommendedName>
</protein>
<dbReference type="Proteomes" id="UP000015106">
    <property type="component" value="Chromosome 4"/>
</dbReference>
<dbReference type="InterPro" id="IPR025724">
    <property type="entry name" value="GAG-pre-integrase_dom"/>
</dbReference>
<reference evidence="2" key="3">
    <citation type="submission" date="2022-06" db="UniProtKB">
        <authorList>
            <consortium name="EnsemblPlants"/>
        </authorList>
    </citation>
    <scope>IDENTIFICATION</scope>
</reference>
<dbReference type="EnsemblPlants" id="TuG1812G0400003616.01.T01">
    <property type="protein sequence ID" value="TuG1812G0400003616.01.T01"/>
    <property type="gene ID" value="TuG1812G0400003616.01"/>
</dbReference>
<accession>A0A8R7Q9V3</accession>
<evidence type="ECO:0000313" key="3">
    <source>
        <dbReference type="Proteomes" id="UP000015106"/>
    </source>
</evidence>
<evidence type="ECO:0000313" key="2">
    <source>
        <dbReference type="EnsemblPlants" id="TuG1812G0400003616.01.T01"/>
    </source>
</evidence>
<reference evidence="3" key="1">
    <citation type="journal article" date="2013" name="Nature">
        <title>Draft genome of the wheat A-genome progenitor Triticum urartu.</title>
        <authorList>
            <person name="Ling H.Q."/>
            <person name="Zhao S."/>
            <person name="Liu D."/>
            <person name="Wang J."/>
            <person name="Sun H."/>
            <person name="Zhang C."/>
            <person name="Fan H."/>
            <person name="Li D."/>
            <person name="Dong L."/>
            <person name="Tao Y."/>
            <person name="Gao C."/>
            <person name="Wu H."/>
            <person name="Li Y."/>
            <person name="Cui Y."/>
            <person name="Guo X."/>
            <person name="Zheng S."/>
            <person name="Wang B."/>
            <person name="Yu K."/>
            <person name="Liang Q."/>
            <person name="Yang W."/>
            <person name="Lou X."/>
            <person name="Chen J."/>
            <person name="Feng M."/>
            <person name="Jian J."/>
            <person name="Zhang X."/>
            <person name="Luo G."/>
            <person name="Jiang Y."/>
            <person name="Liu J."/>
            <person name="Wang Z."/>
            <person name="Sha Y."/>
            <person name="Zhang B."/>
            <person name="Wu H."/>
            <person name="Tang D."/>
            <person name="Shen Q."/>
            <person name="Xue P."/>
            <person name="Zou S."/>
            <person name="Wang X."/>
            <person name="Liu X."/>
            <person name="Wang F."/>
            <person name="Yang Y."/>
            <person name="An X."/>
            <person name="Dong Z."/>
            <person name="Zhang K."/>
            <person name="Zhang X."/>
            <person name="Luo M.C."/>
            <person name="Dvorak J."/>
            <person name="Tong Y."/>
            <person name="Wang J."/>
            <person name="Yang H."/>
            <person name="Li Z."/>
            <person name="Wang D."/>
            <person name="Zhang A."/>
            <person name="Wang J."/>
        </authorList>
    </citation>
    <scope>NUCLEOTIDE SEQUENCE</scope>
    <source>
        <strain evidence="3">cv. G1812</strain>
    </source>
</reference>
<evidence type="ECO:0000259" key="1">
    <source>
        <dbReference type="Pfam" id="PF13976"/>
    </source>
</evidence>
<organism evidence="2 3">
    <name type="scientific">Triticum urartu</name>
    <name type="common">Red wild einkorn</name>
    <name type="synonym">Crithodium urartu</name>
    <dbReference type="NCBI Taxonomy" id="4572"/>
    <lineage>
        <taxon>Eukaryota</taxon>
        <taxon>Viridiplantae</taxon>
        <taxon>Streptophyta</taxon>
        <taxon>Embryophyta</taxon>
        <taxon>Tracheophyta</taxon>
        <taxon>Spermatophyta</taxon>
        <taxon>Magnoliopsida</taxon>
        <taxon>Liliopsida</taxon>
        <taxon>Poales</taxon>
        <taxon>Poaceae</taxon>
        <taxon>BOP clade</taxon>
        <taxon>Pooideae</taxon>
        <taxon>Triticodae</taxon>
        <taxon>Triticeae</taxon>
        <taxon>Triticinae</taxon>
        <taxon>Triticum</taxon>
    </lineage>
</organism>
<keyword evidence="3" id="KW-1185">Reference proteome</keyword>